<evidence type="ECO:0000313" key="3">
    <source>
        <dbReference type="Proteomes" id="UP000527355"/>
    </source>
</evidence>
<reference evidence="2 3" key="1">
    <citation type="journal article" date="2020" name="Nature">
        <title>Six reference-quality genomes reveal evolution of bat adaptations.</title>
        <authorList>
            <person name="Jebb D."/>
            <person name="Huang Z."/>
            <person name="Pippel M."/>
            <person name="Hughes G.M."/>
            <person name="Lavrichenko K."/>
            <person name="Devanna P."/>
            <person name="Winkler S."/>
            <person name="Jermiin L.S."/>
            <person name="Skirmuntt E.C."/>
            <person name="Katzourakis A."/>
            <person name="Burkitt-Gray L."/>
            <person name="Ray D.A."/>
            <person name="Sullivan K.A.M."/>
            <person name="Roscito J.G."/>
            <person name="Kirilenko B.M."/>
            <person name="Davalos L.M."/>
            <person name="Corthals A.P."/>
            <person name="Power M.L."/>
            <person name="Jones G."/>
            <person name="Ransome R.D."/>
            <person name="Dechmann D.K.N."/>
            <person name="Locatelli A.G."/>
            <person name="Puechmaille S.J."/>
            <person name="Fedrigo O."/>
            <person name="Jarvis E.D."/>
            <person name="Hiller M."/>
            <person name="Vernes S.C."/>
            <person name="Myers E.W."/>
            <person name="Teeling E.C."/>
        </authorList>
    </citation>
    <scope>NUCLEOTIDE SEQUENCE [LARGE SCALE GENOMIC DNA]</scope>
    <source>
        <strain evidence="2">MMyoMyo1</strain>
        <tissue evidence="2">Flight muscle</tissue>
    </source>
</reference>
<dbReference type="EMBL" id="JABWUV010000001">
    <property type="protein sequence ID" value="KAF6387276.1"/>
    <property type="molecule type" value="Genomic_DNA"/>
</dbReference>
<accession>A0A7J8AM22</accession>
<dbReference type="AlphaFoldDB" id="A0A7J8AM22"/>
<comment type="caution">
    <text evidence="2">The sequence shown here is derived from an EMBL/GenBank/DDBJ whole genome shotgun (WGS) entry which is preliminary data.</text>
</comment>
<feature type="compositionally biased region" description="Pro residues" evidence="1">
    <location>
        <begin position="28"/>
        <end position="40"/>
    </location>
</feature>
<protein>
    <submittedName>
        <fullName evidence="2">Uncharacterized protein</fullName>
    </submittedName>
</protein>
<name>A0A7J8AM22_MYOMY</name>
<evidence type="ECO:0000256" key="1">
    <source>
        <dbReference type="SAM" id="MobiDB-lite"/>
    </source>
</evidence>
<keyword evidence="3" id="KW-1185">Reference proteome</keyword>
<organism evidence="2 3">
    <name type="scientific">Myotis myotis</name>
    <name type="common">Greater mouse-eared bat</name>
    <name type="synonym">Vespertilio myotis</name>
    <dbReference type="NCBI Taxonomy" id="51298"/>
    <lineage>
        <taxon>Eukaryota</taxon>
        <taxon>Metazoa</taxon>
        <taxon>Chordata</taxon>
        <taxon>Craniata</taxon>
        <taxon>Vertebrata</taxon>
        <taxon>Euteleostomi</taxon>
        <taxon>Mammalia</taxon>
        <taxon>Eutheria</taxon>
        <taxon>Laurasiatheria</taxon>
        <taxon>Chiroptera</taxon>
        <taxon>Yangochiroptera</taxon>
        <taxon>Vespertilionidae</taxon>
        <taxon>Myotis</taxon>
    </lineage>
</organism>
<dbReference type="Proteomes" id="UP000527355">
    <property type="component" value="Unassembled WGS sequence"/>
</dbReference>
<feature type="region of interest" description="Disordered" evidence="1">
    <location>
        <begin position="1"/>
        <end position="59"/>
    </location>
</feature>
<proteinExistence type="predicted"/>
<evidence type="ECO:0000313" key="2">
    <source>
        <dbReference type="EMBL" id="KAF6387276.1"/>
    </source>
</evidence>
<gene>
    <name evidence="2" type="ORF">mMyoMyo1_007791</name>
</gene>
<sequence length="125" mass="12476">MWVSVCSPGPGPEPGKEAHPAGAVWGPSPTPAATPSPLPDARPEGGPGTRGSHDLQSPACALPAVTPWGTRPGWLVTKGSTPLSLAHFAPQASPGWADLEGPSSIARKPGAFAPQGVCTLSCLGT</sequence>